<dbReference type="SUPFAM" id="SSF75005">
    <property type="entry name" value="Arabinanase/levansucrase/invertase"/>
    <property type="match status" value="1"/>
</dbReference>
<feature type="domain" description="Beta-xylosidase C-terminal Concanavalin A-like" evidence="7">
    <location>
        <begin position="344"/>
        <end position="511"/>
    </location>
</feature>
<organism evidence="8 9">
    <name type="scientific">Bacteroides intestinalis DSM 17393</name>
    <dbReference type="NCBI Taxonomy" id="471870"/>
    <lineage>
        <taxon>Bacteria</taxon>
        <taxon>Pseudomonadati</taxon>
        <taxon>Bacteroidota</taxon>
        <taxon>Bacteroidia</taxon>
        <taxon>Bacteroidales</taxon>
        <taxon>Bacteroidaceae</taxon>
        <taxon>Bacteroides</taxon>
    </lineage>
</organism>
<dbReference type="AlphaFoldDB" id="B3C5Z5"/>
<dbReference type="EMBL" id="ABJL02000002">
    <property type="protein sequence ID" value="EDV07552.1"/>
    <property type="molecule type" value="Genomic_DNA"/>
</dbReference>
<evidence type="ECO:0000256" key="6">
    <source>
        <dbReference type="RuleBase" id="RU361187"/>
    </source>
</evidence>
<dbReference type="Gene3D" id="2.60.120.200">
    <property type="match status" value="1"/>
</dbReference>
<dbReference type="InterPro" id="IPR023296">
    <property type="entry name" value="Glyco_hydro_beta-prop_sf"/>
</dbReference>
<dbReference type="CDD" id="cd09002">
    <property type="entry name" value="GH43_XYL-like"/>
    <property type="match status" value="1"/>
</dbReference>
<dbReference type="InterPro" id="IPR041542">
    <property type="entry name" value="GH43_C2"/>
</dbReference>
<dbReference type="Pfam" id="PF17851">
    <property type="entry name" value="GH43_C2"/>
    <property type="match status" value="1"/>
</dbReference>
<dbReference type="SUPFAM" id="SSF49899">
    <property type="entry name" value="Concanavalin A-like lectins/glucanases"/>
    <property type="match status" value="1"/>
</dbReference>
<dbReference type="PANTHER" id="PTHR42812:SF2">
    <property type="entry name" value="XYLOSIDASE_ARABINOSIDASE"/>
    <property type="match status" value="1"/>
</dbReference>
<evidence type="ECO:0000256" key="4">
    <source>
        <dbReference type="PIRSR" id="PIRSR606710-1"/>
    </source>
</evidence>
<reference evidence="8 9" key="1">
    <citation type="submission" date="2008-04" db="EMBL/GenBank/DDBJ databases">
        <title>Draft genome sequence of Bacteroides intestinalis (DSM 17393).</title>
        <authorList>
            <person name="Sudarsanam P."/>
            <person name="Ley R."/>
            <person name="Guruge J."/>
            <person name="Turnbaugh P.J."/>
            <person name="Mahowald M."/>
            <person name="Liep D."/>
            <person name="Gordon J."/>
        </authorList>
    </citation>
    <scope>NUCLEOTIDE SEQUENCE [LARGE SCALE GENOMIC DNA]</scope>
    <source>
        <strain evidence="8 9">DSM 17393</strain>
    </source>
</reference>
<dbReference type="InterPro" id="IPR051795">
    <property type="entry name" value="Glycosyl_Hydrlase_43"/>
</dbReference>
<protein>
    <submittedName>
        <fullName evidence="8">Glycosyl hydrolase, family 43</fullName>
    </submittedName>
</protein>
<reference evidence="8 9" key="2">
    <citation type="submission" date="2008-04" db="EMBL/GenBank/DDBJ databases">
        <authorList>
            <person name="Fulton L."/>
            <person name="Clifton S."/>
            <person name="Fulton B."/>
            <person name="Xu J."/>
            <person name="Minx P."/>
            <person name="Pepin K.H."/>
            <person name="Johnson M."/>
            <person name="Thiruvilangam P."/>
            <person name="Bhonagiri V."/>
            <person name="Nash W.E."/>
            <person name="Mardis E.R."/>
            <person name="Wilson R.K."/>
        </authorList>
    </citation>
    <scope>NUCLEOTIDE SEQUENCE [LARGE SCALE GENOMIC DNA]</scope>
    <source>
        <strain evidence="8 9">DSM 17393</strain>
    </source>
</reference>
<dbReference type="PANTHER" id="PTHR42812">
    <property type="entry name" value="BETA-XYLOSIDASE"/>
    <property type="match status" value="1"/>
</dbReference>
<feature type="active site" description="Proton acceptor" evidence="4">
    <location>
        <position position="50"/>
    </location>
</feature>
<evidence type="ECO:0000256" key="1">
    <source>
        <dbReference type="ARBA" id="ARBA00009865"/>
    </source>
</evidence>
<dbReference type="Gene3D" id="2.115.10.20">
    <property type="entry name" value="Glycosyl hydrolase domain, family 43"/>
    <property type="match status" value="1"/>
</dbReference>
<gene>
    <name evidence="8" type="ORF">BACINT_00329</name>
</gene>
<dbReference type="eggNOG" id="COG3507">
    <property type="taxonomic scope" value="Bacteria"/>
</dbReference>
<comment type="caution">
    <text evidence="8">The sequence shown here is derived from an EMBL/GenBank/DDBJ whole genome shotgun (WGS) entry which is preliminary data.</text>
</comment>
<accession>B3C5Z5</accession>
<dbReference type="GO" id="GO:0005975">
    <property type="term" value="P:carbohydrate metabolic process"/>
    <property type="evidence" value="ECO:0007669"/>
    <property type="project" value="InterPro"/>
</dbReference>
<keyword evidence="3 6" id="KW-0326">Glycosidase</keyword>
<evidence type="ECO:0000313" key="9">
    <source>
        <dbReference type="Proteomes" id="UP000004596"/>
    </source>
</evidence>
<feature type="site" description="Important for catalytic activity, responsible for pKa modulation of the active site Glu and correct orientation of both the proton donor and substrate" evidence="5">
    <location>
        <position position="150"/>
    </location>
</feature>
<evidence type="ECO:0000256" key="5">
    <source>
        <dbReference type="PIRSR" id="PIRSR606710-2"/>
    </source>
</evidence>
<dbReference type="Pfam" id="PF04616">
    <property type="entry name" value="Glyco_hydro_43"/>
    <property type="match status" value="1"/>
</dbReference>
<feature type="active site" description="Proton donor" evidence="4">
    <location>
        <position position="206"/>
    </location>
</feature>
<evidence type="ECO:0000313" key="8">
    <source>
        <dbReference type="EMBL" id="EDV07552.1"/>
    </source>
</evidence>
<dbReference type="InterPro" id="IPR006710">
    <property type="entry name" value="Glyco_hydro_43"/>
</dbReference>
<dbReference type="STRING" id="471870.BACINT_00329"/>
<name>B3C5Z5_9BACE</name>
<evidence type="ECO:0000256" key="2">
    <source>
        <dbReference type="ARBA" id="ARBA00022801"/>
    </source>
</evidence>
<comment type="similarity">
    <text evidence="1 6">Belongs to the glycosyl hydrolase 43 family.</text>
</comment>
<sequence>MKMRLIVTFLVFYIIVFSVLNVHAQNEFLIKKDAEKSYYMNPILGGDYPDPTIVRDGNDYYMTHSAFNYLPGLTIFHSKDLVRWEPISVALVRYLGSVWAPDICKYKDKYYIYFTVSQGKDDFSNHVVYADSPEGPWSEPVNLNIDRWIDPCHVVDESTGQRWLFLSGGHRVKLSENGLSANGKLEKVYDGWEIPKDWTVEGMALEGPKIRRIGEYYYLLNAQGGTAGPPTTHMAVVARSKSINGPWDNSPLNPLIHTYSGTERWWSKGHASLIDTPDGRWWIVYHAYEKDFLNLGRQTLLEPVQITEDGWLEAPLGRKAEEKIACPIPLASEWKNCDRLKEFRIGLDWKFYKQYEPGRFSIKDSMLMLKAQGSNPAESSPIMFVTGAHGYEMSVKIECDSSAVAGLILYYNDNFYVGTGCDTQYRYRWRRGELKGKNKYREFGAIWLRLRNENNIVTGYYSYDGKEWIKEAWGMEISGYNHNTLSDFQSILPGLFVYGKGKACFKEFQYRCLDSFR</sequence>
<keyword evidence="2 6" id="KW-0378">Hydrolase</keyword>
<dbReference type="InterPro" id="IPR013320">
    <property type="entry name" value="ConA-like_dom_sf"/>
</dbReference>
<dbReference type="GO" id="GO:0004553">
    <property type="term" value="F:hydrolase activity, hydrolyzing O-glycosyl compounds"/>
    <property type="evidence" value="ECO:0007669"/>
    <property type="project" value="InterPro"/>
</dbReference>
<evidence type="ECO:0000256" key="3">
    <source>
        <dbReference type="ARBA" id="ARBA00023295"/>
    </source>
</evidence>
<proteinExistence type="inferred from homology"/>
<dbReference type="OrthoDB" id="9801455at2"/>
<dbReference type="Proteomes" id="UP000004596">
    <property type="component" value="Unassembled WGS sequence"/>
</dbReference>
<evidence type="ECO:0000259" key="7">
    <source>
        <dbReference type="Pfam" id="PF17851"/>
    </source>
</evidence>